<evidence type="ECO:0000256" key="2">
    <source>
        <dbReference type="ARBA" id="ARBA00005689"/>
    </source>
</evidence>
<evidence type="ECO:0000259" key="9">
    <source>
        <dbReference type="SMART" id="SM01002"/>
    </source>
</evidence>
<evidence type="ECO:0000256" key="7">
    <source>
        <dbReference type="ARBA" id="ARBA00023027"/>
    </source>
</evidence>
<comment type="catalytic activity">
    <reaction evidence="8">
        <text>NAD(+) + NADPH + H(+)(in) = NADH + NADP(+) + H(+)(out)</text>
        <dbReference type="Rhea" id="RHEA:47992"/>
        <dbReference type="ChEBI" id="CHEBI:15378"/>
        <dbReference type="ChEBI" id="CHEBI:57540"/>
        <dbReference type="ChEBI" id="CHEBI:57783"/>
        <dbReference type="ChEBI" id="CHEBI:57945"/>
        <dbReference type="ChEBI" id="CHEBI:58349"/>
        <dbReference type="EC" id="7.1.1.1"/>
    </reaction>
</comment>
<evidence type="ECO:0000256" key="4">
    <source>
        <dbReference type="ARBA" id="ARBA00022741"/>
    </source>
</evidence>
<keyword evidence="5" id="KW-0521">NADP</keyword>
<feature type="domain" description="Alanine dehydrogenase/pyridine nucleotide transhydrogenase N-terminal" evidence="10">
    <location>
        <begin position="4"/>
        <end position="145"/>
    </location>
</feature>
<sequence>MRLAVLKERRPGEARVAATPETVKKLKALGLDVAVEAGAGAASAIPDAEFAAAGAQIAPDAAAALAGAEIVFKVQAPLGPGEGEVDELGLIPRGALLVGILGVWGNEGRVSDYAARGIDACAMELLPRITRAQSMDVLSSQANLAGYRAVLEAATAYGRGFPMMMTAAGTVPPAAVFVLGAGVAGLQAIATARRLGAKVSATDVRPAAKEEIKSLGATFIGVESEETATAQTTGGYAKEMSEDFKRRQSELMAETVKKQDVIICTALTMGRAAPKILSAEHVASMKPGSVIVDIAADAGGNCALTVPGEKVVTDNGVTILGYRNWPSRIAVAASALYARNLLTFLTAFWDKTAGRPNLKPEDEIIQGVALTRGGAVVHPQFAPKPAAAA</sequence>
<dbReference type="EC" id="7.1.1.1" evidence="3"/>
<evidence type="ECO:0000313" key="11">
    <source>
        <dbReference type="EMBL" id="QXM23855.1"/>
    </source>
</evidence>
<dbReference type="AlphaFoldDB" id="A0A975U044"/>
<comment type="function">
    <text evidence="1">The transhydrogenation between NADH and NADP is coupled to respiration and ATP hydrolysis and functions as a proton pump across the membrane.</text>
</comment>
<proteinExistence type="inferred from homology"/>
<dbReference type="Pfam" id="PF01262">
    <property type="entry name" value="AlaDh_PNT_C"/>
    <property type="match status" value="1"/>
</dbReference>
<dbReference type="NCBIfam" id="NF006942">
    <property type="entry name" value="PRK09424.1"/>
    <property type="match status" value="1"/>
</dbReference>
<evidence type="ECO:0000256" key="3">
    <source>
        <dbReference type="ARBA" id="ARBA00012943"/>
    </source>
</evidence>
<comment type="similarity">
    <text evidence="2">Belongs to the AlaDH/PNT family.</text>
</comment>
<dbReference type="SMART" id="SM01002">
    <property type="entry name" value="AlaDh_PNT_C"/>
    <property type="match status" value="1"/>
</dbReference>
<dbReference type="Proteomes" id="UP000694001">
    <property type="component" value="Chromosome"/>
</dbReference>
<dbReference type="GO" id="GO:0050661">
    <property type="term" value="F:NADP binding"/>
    <property type="evidence" value="ECO:0007669"/>
    <property type="project" value="TreeGrafter"/>
</dbReference>
<dbReference type="GO" id="GO:0008750">
    <property type="term" value="F:proton-translocating NAD(P)+ transhydrogenase activity"/>
    <property type="evidence" value="ECO:0007669"/>
    <property type="project" value="UniProtKB-EC"/>
</dbReference>
<organism evidence="11 12">
    <name type="scientific">Elioraea tepida</name>
    <dbReference type="NCBI Taxonomy" id="2843330"/>
    <lineage>
        <taxon>Bacteria</taxon>
        <taxon>Pseudomonadati</taxon>
        <taxon>Pseudomonadota</taxon>
        <taxon>Alphaproteobacteria</taxon>
        <taxon>Acetobacterales</taxon>
        <taxon>Elioraeaceae</taxon>
        <taxon>Elioraea</taxon>
    </lineage>
</organism>
<evidence type="ECO:0000256" key="1">
    <source>
        <dbReference type="ARBA" id="ARBA00003943"/>
    </source>
</evidence>
<dbReference type="InterPro" id="IPR007698">
    <property type="entry name" value="AlaDH/PNT_NAD(H)-bd"/>
</dbReference>
<keyword evidence="7" id="KW-0520">NAD</keyword>
<dbReference type="EMBL" id="CP076448">
    <property type="protein sequence ID" value="QXM23855.1"/>
    <property type="molecule type" value="Genomic_DNA"/>
</dbReference>
<protein>
    <recommendedName>
        <fullName evidence="3">proton-translocating NAD(P)(+) transhydrogenase</fullName>
        <ecNumber evidence="3">7.1.1.1</ecNumber>
    </recommendedName>
</protein>
<dbReference type="Pfam" id="PF05222">
    <property type="entry name" value="AlaDh_PNT_N"/>
    <property type="match status" value="1"/>
</dbReference>
<dbReference type="InterPro" id="IPR007886">
    <property type="entry name" value="AlaDH/PNT_N"/>
</dbReference>
<dbReference type="SMART" id="SM01003">
    <property type="entry name" value="AlaDh_PNT_N"/>
    <property type="match status" value="1"/>
</dbReference>
<keyword evidence="11" id="KW-0560">Oxidoreductase</keyword>
<evidence type="ECO:0000256" key="6">
    <source>
        <dbReference type="ARBA" id="ARBA00022967"/>
    </source>
</evidence>
<evidence type="ECO:0000256" key="8">
    <source>
        <dbReference type="ARBA" id="ARBA00048202"/>
    </source>
</evidence>
<dbReference type="RefSeq" id="WP_218284775.1">
    <property type="nucleotide sequence ID" value="NZ_CP076448.1"/>
</dbReference>
<evidence type="ECO:0000259" key="10">
    <source>
        <dbReference type="SMART" id="SM01003"/>
    </source>
</evidence>
<reference evidence="11" key="1">
    <citation type="submission" date="2021-06" db="EMBL/GenBank/DDBJ databases">
        <title>Elioraea tepida, sp. nov., a moderately thermophilic aerobic anoxygenic phototrophic bacterium isolated from an alkaline siliceous hot spring mat community in Yellowstone National Park, WY, USA.</title>
        <authorList>
            <person name="Saini M.K."/>
            <person name="Yoshida S."/>
            <person name="Sebastian A."/>
            <person name="Hirose S."/>
            <person name="Hara E."/>
            <person name="Tamaki H."/>
            <person name="Soulier N.T."/>
            <person name="Albert I."/>
            <person name="Hanada S."/>
            <person name="Bryant D.A."/>
            <person name="Tank M."/>
        </authorList>
    </citation>
    <scope>NUCLEOTIDE SEQUENCE</scope>
    <source>
        <strain evidence="11">MS-P2</strain>
    </source>
</reference>
<evidence type="ECO:0000256" key="5">
    <source>
        <dbReference type="ARBA" id="ARBA00022857"/>
    </source>
</evidence>
<dbReference type="PANTHER" id="PTHR10160:SF19">
    <property type="entry name" value="PROTON-TRANSLOCATING NAD(P)(+) TRANSHYDROGENASE"/>
    <property type="match status" value="1"/>
</dbReference>
<dbReference type="GO" id="GO:0006740">
    <property type="term" value="P:NADPH regeneration"/>
    <property type="evidence" value="ECO:0007669"/>
    <property type="project" value="TreeGrafter"/>
</dbReference>
<dbReference type="PANTHER" id="PTHR10160">
    <property type="entry name" value="NAD(P) TRANSHYDROGENASE"/>
    <property type="match status" value="1"/>
</dbReference>
<dbReference type="GO" id="GO:0005886">
    <property type="term" value="C:plasma membrane"/>
    <property type="evidence" value="ECO:0007669"/>
    <property type="project" value="TreeGrafter"/>
</dbReference>
<name>A0A975U044_9PROT</name>
<evidence type="ECO:0000313" key="12">
    <source>
        <dbReference type="Proteomes" id="UP000694001"/>
    </source>
</evidence>
<dbReference type="PROSITE" id="PS00837">
    <property type="entry name" value="ALADH_PNT_2"/>
    <property type="match status" value="1"/>
</dbReference>
<keyword evidence="6" id="KW-1278">Translocase</keyword>
<keyword evidence="12" id="KW-1185">Reference proteome</keyword>
<dbReference type="InterPro" id="IPR008143">
    <property type="entry name" value="Ala_DH/PNT_CS2"/>
</dbReference>
<dbReference type="KEGG" id="elio:KO353_11170"/>
<dbReference type="CDD" id="cd05304">
    <property type="entry name" value="Rubrum_tdh"/>
    <property type="match status" value="1"/>
</dbReference>
<feature type="domain" description="Alanine dehydrogenase/pyridine nucleotide transhydrogenase NAD(H)-binding" evidence="9">
    <location>
        <begin position="154"/>
        <end position="321"/>
    </location>
</feature>
<gene>
    <name evidence="11" type="ORF">KO353_11170</name>
</gene>
<keyword evidence="4" id="KW-0547">Nucleotide-binding</keyword>
<accession>A0A975U044</accession>
<dbReference type="GO" id="GO:0016491">
    <property type="term" value="F:oxidoreductase activity"/>
    <property type="evidence" value="ECO:0007669"/>
    <property type="project" value="UniProtKB-KW"/>
</dbReference>